<feature type="domain" description="ATPase AAA-3" evidence="4">
    <location>
        <begin position="38"/>
        <end position="169"/>
    </location>
</feature>
<sequence length="327" mass="36067">MTAHEQIISLTERMGDSIIGQKHVIERLVIGLLANGNLLLEGLPGLAKTRAVKAMSTNLEADFSRIQFTPDLLPSDVTGTEVYHQAGGTAEFRFEPGPIFANIVLADEINRAPAKVQAALLEAMEERQVTVAGTTHKMPPLFIVMATQNPIEQEGTYPLPEAQMDRFLMKVVIEYPPVEDEVEVIRLVRGEEQRKNAPKKDGSDKPVMIPQEAVFEARAEIGQIHVAEAIDRYIADIVQATRTPGVLDADLARWIEIGASPRASLGLDKSSRAHAWLKQRDYVDPEDVRAIATDVLRHRIALSYEAQGDGMTSEQVIDRILTLVALP</sequence>
<dbReference type="PIRSF" id="PIRSF002849">
    <property type="entry name" value="AAA_ATPase_chaperone_MoxR_prd"/>
    <property type="match status" value="1"/>
</dbReference>
<dbReference type="InterPro" id="IPR050764">
    <property type="entry name" value="CbbQ/NirQ/NorQ/GpvN"/>
</dbReference>
<gene>
    <name evidence="6" type="ORF">PH7735_00251</name>
</gene>
<accession>A0A0P1ILR7</accession>
<proteinExistence type="inferred from homology"/>
<organism evidence="6 7">
    <name type="scientific">Shimia thalassica</name>
    <dbReference type="NCBI Taxonomy" id="1715693"/>
    <lineage>
        <taxon>Bacteria</taxon>
        <taxon>Pseudomonadati</taxon>
        <taxon>Pseudomonadota</taxon>
        <taxon>Alphaproteobacteria</taxon>
        <taxon>Rhodobacterales</taxon>
        <taxon>Roseobacteraceae</taxon>
    </lineage>
</organism>
<dbReference type="EMBL" id="CYTW01000001">
    <property type="protein sequence ID" value="CUJ83352.1"/>
    <property type="molecule type" value="Genomic_DNA"/>
</dbReference>
<dbReference type="InterPro" id="IPR027417">
    <property type="entry name" value="P-loop_NTPase"/>
</dbReference>
<evidence type="ECO:0000259" key="4">
    <source>
        <dbReference type="Pfam" id="PF07726"/>
    </source>
</evidence>
<feature type="domain" description="ChlI/MoxR AAA lid" evidence="5">
    <location>
        <begin position="255"/>
        <end position="320"/>
    </location>
</feature>
<dbReference type="InterPro" id="IPR011703">
    <property type="entry name" value="ATPase_AAA-3"/>
</dbReference>
<evidence type="ECO:0000313" key="6">
    <source>
        <dbReference type="EMBL" id="CUJ83352.1"/>
    </source>
</evidence>
<dbReference type="Gene3D" id="1.10.8.80">
    <property type="entry name" value="Magnesium chelatase subunit I, C-Terminal domain"/>
    <property type="match status" value="1"/>
</dbReference>
<dbReference type="RefSeq" id="WP_058309522.1">
    <property type="nucleotide sequence ID" value="NZ_CYTW01000001.1"/>
</dbReference>
<dbReference type="InterPro" id="IPR041628">
    <property type="entry name" value="ChlI/MoxR_AAA_lid"/>
</dbReference>
<dbReference type="STRING" id="1715693.PH7735_00251"/>
<dbReference type="PANTHER" id="PTHR42759:SF1">
    <property type="entry name" value="MAGNESIUM-CHELATASE SUBUNIT CHLD"/>
    <property type="match status" value="1"/>
</dbReference>
<dbReference type="Gene3D" id="3.40.50.300">
    <property type="entry name" value="P-loop containing nucleotide triphosphate hydrolases"/>
    <property type="match status" value="1"/>
</dbReference>
<dbReference type="FunFam" id="3.40.50.300:FF:000640">
    <property type="entry name" value="MoxR family ATPase"/>
    <property type="match status" value="1"/>
</dbReference>
<evidence type="ECO:0000256" key="3">
    <source>
        <dbReference type="ARBA" id="ARBA00061607"/>
    </source>
</evidence>
<evidence type="ECO:0000313" key="7">
    <source>
        <dbReference type="Proteomes" id="UP000051870"/>
    </source>
</evidence>
<dbReference type="PANTHER" id="PTHR42759">
    <property type="entry name" value="MOXR FAMILY PROTEIN"/>
    <property type="match status" value="1"/>
</dbReference>
<protein>
    <submittedName>
        <fullName evidence="6">Magnesium chelatase subunit I</fullName>
    </submittedName>
</protein>
<name>A0A0P1ILR7_9RHOB</name>
<reference evidence="7" key="1">
    <citation type="submission" date="2015-09" db="EMBL/GenBank/DDBJ databases">
        <authorList>
            <person name="Rodrigo-Torres Lidia"/>
            <person name="Arahal R.David."/>
        </authorList>
    </citation>
    <scope>NUCLEOTIDE SEQUENCE [LARGE SCALE GENOMIC DNA]</scope>
    <source>
        <strain evidence="7">CECT 7735</strain>
    </source>
</reference>
<dbReference type="Pfam" id="PF17863">
    <property type="entry name" value="AAA_lid_2"/>
    <property type="match status" value="1"/>
</dbReference>
<dbReference type="GO" id="GO:0016887">
    <property type="term" value="F:ATP hydrolysis activity"/>
    <property type="evidence" value="ECO:0007669"/>
    <property type="project" value="InterPro"/>
</dbReference>
<evidence type="ECO:0000256" key="1">
    <source>
        <dbReference type="ARBA" id="ARBA00022741"/>
    </source>
</evidence>
<dbReference type="SUPFAM" id="SSF52540">
    <property type="entry name" value="P-loop containing nucleoside triphosphate hydrolases"/>
    <property type="match status" value="1"/>
</dbReference>
<evidence type="ECO:0000256" key="2">
    <source>
        <dbReference type="ARBA" id="ARBA00022840"/>
    </source>
</evidence>
<keyword evidence="2" id="KW-0067">ATP-binding</keyword>
<keyword evidence="1" id="KW-0547">Nucleotide-binding</keyword>
<dbReference type="Proteomes" id="UP000051870">
    <property type="component" value="Unassembled WGS sequence"/>
</dbReference>
<dbReference type="GeneID" id="83879347"/>
<dbReference type="GO" id="GO:0005524">
    <property type="term" value="F:ATP binding"/>
    <property type="evidence" value="ECO:0007669"/>
    <property type="project" value="UniProtKB-KW"/>
</dbReference>
<comment type="similarity">
    <text evidence="3">Belongs to the MoxR family.</text>
</comment>
<keyword evidence="7" id="KW-1185">Reference proteome</keyword>
<evidence type="ECO:0000259" key="5">
    <source>
        <dbReference type="Pfam" id="PF17863"/>
    </source>
</evidence>
<dbReference type="AlphaFoldDB" id="A0A0P1ILR7"/>
<dbReference type="Pfam" id="PF07726">
    <property type="entry name" value="AAA_3"/>
    <property type="match status" value="1"/>
</dbReference>